<dbReference type="PROSITE" id="PS50111">
    <property type="entry name" value="CHEMOTAXIS_TRANSDUC_2"/>
    <property type="match status" value="1"/>
</dbReference>
<evidence type="ECO:0000256" key="2">
    <source>
        <dbReference type="PROSITE-ProRule" id="PRU00284"/>
    </source>
</evidence>
<dbReference type="EMBL" id="JARTLD010000080">
    <property type="protein sequence ID" value="MED5020840.1"/>
    <property type="molecule type" value="Genomic_DNA"/>
</dbReference>
<dbReference type="InterPro" id="IPR004089">
    <property type="entry name" value="MCPsignal_dom"/>
</dbReference>
<evidence type="ECO:0000259" key="4">
    <source>
        <dbReference type="PROSITE" id="PS50111"/>
    </source>
</evidence>
<dbReference type="PROSITE" id="PS51257">
    <property type="entry name" value="PROKAR_LIPOPROTEIN"/>
    <property type="match status" value="1"/>
</dbReference>
<keyword evidence="3" id="KW-0472">Membrane</keyword>
<comment type="caution">
    <text evidence="5">The sequence shown here is derived from an EMBL/GenBank/DDBJ whole genome shotgun (WGS) entry which is preliminary data.</text>
</comment>
<gene>
    <name evidence="5" type="ORF">P9847_26615</name>
</gene>
<keyword evidence="3" id="KW-0812">Transmembrane</keyword>
<dbReference type="PANTHER" id="PTHR32089">
    <property type="entry name" value="METHYL-ACCEPTING CHEMOTAXIS PROTEIN MCPB"/>
    <property type="match status" value="1"/>
</dbReference>
<evidence type="ECO:0000313" key="5">
    <source>
        <dbReference type="EMBL" id="MED5020840.1"/>
    </source>
</evidence>
<name>A0ABU6Q2U6_9BACL</name>
<organism evidence="5 6">
    <name type="scientific">Paenibacillus chibensis</name>
    <dbReference type="NCBI Taxonomy" id="59846"/>
    <lineage>
        <taxon>Bacteria</taxon>
        <taxon>Bacillati</taxon>
        <taxon>Bacillota</taxon>
        <taxon>Bacilli</taxon>
        <taxon>Bacillales</taxon>
        <taxon>Paenibacillaceae</taxon>
        <taxon>Paenibacillus</taxon>
    </lineage>
</organism>
<keyword evidence="1 2" id="KW-0807">Transducer</keyword>
<evidence type="ECO:0000313" key="6">
    <source>
        <dbReference type="Proteomes" id="UP001343257"/>
    </source>
</evidence>
<protein>
    <submittedName>
        <fullName evidence="5">Methyl-accepting chemotaxis protein</fullName>
    </submittedName>
</protein>
<keyword evidence="3" id="KW-1133">Transmembrane helix</keyword>
<dbReference type="SUPFAM" id="SSF58104">
    <property type="entry name" value="Methyl-accepting chemotaxis protein (MCP) signaling domain"/>
    <property type="match status" value="1"/>
</dbReference>
<feature type="domain" description="Methyl-accepting transducer" evidence="4">
    <location>
        <begin position="93"/>
        <end position="336"/>
    </location>
</feature>
<dbReference type="RefSeq" id="WP_328282265.1">
    <property type="nucleotide sequence ID" value="NZ_JARTLD010000080.1"/>
</dbReference>
<evidence type="ECO:0000256" key="1">
    <source>
        <dbReference type="ARBA" id="ARBA00023224"/>
    </source>
</evidence>
<dbReference type="Pfam" id="PF00015">
    <property type="entry name" value="MCPsignal"/>
    <property type="match status" value="1"/>
</dbReference>
<keyword evidence="6" id="KW-1185">Reference proteome</keyword>
<dbReference type="Gene3D" id="1.10.287.950">
    <property type="entry name" value="Methyl-accepting chemotaxis protein"/>
    <property type="match status" value="1"/>
</dbReference>
<proteinExistence type="predicted"/>
<feature type="transmembrane region" description="Helical" evidence="3">
    <location>
        <begin position="12"/>
        <end position="45"/>
    </location>
</feature>
<accession>A0ABU6Q2U6</accession>
<evidence type="ECO:0000256" key="3">
    <source>
        <dbReference type="SAM" id="Phobius"/>
    </source>
</evidence>
<dbReference type="PANTHER" id="PTHR32089:SF112">
    <property type="entry name" value="LYSOZYME-LIKE PROTEIN-RELATED"/>
    <property type="match status" value="1"/>
</dbReference>
<reference evidence="5 6" key="1">
    <citation type="submission" date="2023-03" db="EMBL/GenBank/DDBJ databases">
        <title>Bacillus Genome Sequencing.</title>
        <authorList>
            <person name="Dunlap C."/>
        </authorList>
    </citation>
    <scope>NUCLEOTIDE SEQUENCE [LARGE SCALE GENOMIC DNA]</scope>
    <source>
        <strain evidence="5 6">NRS-52</strain>
    </source>
</reference>
<dbReference type="SMART" id="SM00283">
    <property type="entry name" value="MA"/>
    <property type="match status" value="1"/>
</dbReference>
<dbReference type="Proteomes" id="UP001343257">
    <property type="component" value="Unassembled WGS sequence"/>
</dbReference>
<sequence length="392" mass="43572">MLLKKHGMPAVIWAVGCIMTAVFSTVIGWSIYMTISVIILFLYYWPTRRETEEAGTEAFEAPSADETPHNDLFQKLSAIIRHTDTAVQSMTDNASEVESRAEHIAQSSMEITTELEIQVSQARQTLQNSNQVEQQFAETKLGVEGTLKNTHILTEKMSNGTRTIDQLLDRIDLIEDVSKNTQHQYGQFSHSLRRMQGMLSDIKGIADQTQLLSLNAAIEAAHAGAAGAGFEIVAQEIRKLAGQSKKLSTELNVLTHQIMKQSEETTGLLDKQLDVISESSEMTHVVKHLLSEIGTSTDQVLYAEAGMKHQVDELEQLYYQLTARLQELTALSEQIASEVEGSAEASQIQLVAMMELTASIDVIKGLTSQFHHEFTRAGMNLSEVQWTRAYSL</sequence>